<dbReference type="Gene3D" id="2.30.330.10">
    <property type="entry name" value="SpoA-like"/>
    <property type="match status" value="2"/>
</dbReference>
<dbReference type="InterPro" id="IPR013385">
    <property type="entry name" value="T3SS_SpaO/YscQ/SpaO"/>
</dbReference>
<dbReference type="InterPro" id="IPR036429">
    <property type="entry name" value="SpoA-like_sf"/>
</dbReference>
<feature type="compositionally biased region" description="Basic and acidic residues" evidence="2">
    <location>
        <begin position="387"/>
        <end position="402"/>
    </location>
</feature>
<evidence type="ECO:0000259" key="3">
    <source>
        <dbReference type="Pfam" id="PF01052"/>
    </source>
</evidence>
<dbReference type="InterPro" id="IPR001172">
    <property type="entry name" value="FliN_T3SS_HrcQb"/>
</dbReference>
<sequence length="421" mass="45923">MNMMTRAKVSTLESLLPRFAPGAVALHNALHRRRHSLALSADSTRPASLRLLADSTPIEREVVCHLRIGEERLTLTTGWRTLNALGAHPARRRSLEHVDAELASLWLESVWQHWLEPLEAALASEIRVEPPVSRSTAPEDLPEADAGNTGRVTGSPGRVTAAMALETLEGSYAFALTLDEMLAIRLRPLFETRFPPRKAEAGAVRFSLGVIAGRQPLTLGEWRSLRPGDVVMLERALADPATAEIDIAGASTRATLTADGLVLRERPQIRPSTAAPAATTTMQRDQESDPMNEPTVDRQHGAASERPAVDNADFDDLPLQLTCELGRLELSLGELRELGEGSVLPLSRRPAQAVDLVINGRQMGQGRLVAIGDDIGVQIERLSLENSPERDEGPERNDRSERMNSLAPTESPEPDDEAARE</sequence>
<evidence type="ECO:0000256" key="1">
    <source>
        <dbReference type="ARBA" id="ARBA00009226"/>
    </source>
</evidence>
<dbReference type="PANTHER" id="PTHR30034:SF5">
    <property type="entry name" value="SECRETION SYSTEM APPARATUS PROTEIN SSAQ"/>
    <property type="match status" value="1"/>
</dbReference>
<reference evidence="5" key="1">
    <citation type="journal article" date="2019" name="Int. J. Syst. Evol. Microbiol.">
        <title>The Global Catalogue of Microorganisms (GCM) 10K type strain sequencing project: providing services to taxonomists for standard genome sequencing and annotation.</title>
        <authorList>
            <consortium name="The Broad Institute Genomics Platform"/>
            <consortium name="The Broad Institute Genome Sequencing Center for Infectious Disease"/>
            <person name="Wu L."/>
            <person name="Ma J."/>
        </authorList>
    </citation>
    <scope>NUCLEOTIDE SEQUENCE [LARGE SCALE GENOMIC DNA]</scope>
    <source>
        <strain evidence="5">KCTC 32998</strain>
    </source>
</reference>
<dbReference type="RefSeq" id="WP_189443221.1">
    <property type="nucleotide sequence ID" value="NZ_BMZI01000002.1"/>
</dbReference>
<feature type="region of interest" description="Disordered" evidence="2">
    <location>
        <begin position="268"/>
        <end position="313"/>
    </location>
</feature>
<dbReference type="SUPFAM" id="SSF101801">
    <property type="entry name" value="Surface presentation of antigens (SPOA)"/>
    <property type="match status" value="1"/>
</dbReference>
<protein>
    <recommendedName>
        <fullName evidence="3">Flagellar motor switch protein FliN-like C-terminal domain-containing protein</fullName>
    </recommendedName>
</protein>
<feature type="region of interest" description="Disordered" evidence="2">
    <location>
        <begin position="131"/>
        <end position="155"/>
    </location>
</feature>
<evidence type="ECO:0000313" key="5">
    <source>
        <dbReference type="Proteomes" id="UP000646745"/>
    </source>
</evidence>
<comment type="caution">
    <text evidence="4">The sequence shown here is derived from an EMBL/GenBank/DDBJ whole genome shotgun (WGS) entry which is preliminary data.</text>
</comment>
<dbReference type="PANTHER" id="PTHR30034">
    <property type="entry name" value="FLAGELLAR MOTOR SWITCH PROTEIN FLIM"/>
    <property type="match status" value="1"/>
</dbReference>
<evidence type="ECO:0000313" key="4">
    <source>
        <dbReference type="EMBL" id="GHB11866.1"/>
    </source>
</evidence>
<feature type="domain" description="Flagellar motor switch protein FliN-like C-terminal" evidence="3">
    <location>
        <begin position="314"/>
        <end position="382"/>
    </location>
</feature>
<dbReference type="NCBIfam" id="TIGR02551">
    <property type="entry name" value="SpaO_YscQ"/>
    <property type="match status" value="1"/>
</dbReference>
<keyword evidence="5" id="KW-1185">Reference proteome</keyword>
<evidence type="ECO:0000256" key="2">
    <source>
        <dbReference type="SAM" id="MobiDB-lite"/>
    </source>
</evidence>
<gene>
    <name evidence="4" type="ORF">GCM10009038_06850</name>
</gene>
<dbReference type="PRINTS" id="PR00956">
    <property type="entry name" value="FLGMOTORFLIN"/>
</dbReference>
<accession>A0ABQ3DS47</accession>
<feature type="compositionally biased region" description="Acidic residues" evidence="2">
    <location>
        <begin position="412"/>
        <end position="421"/>
    </location>
</feature>
<feature type="region of interest" description="Disordered" evidence="2">
    <location>
        <begin position="383"/>
        <end position="421"/>
    </location>
</feature>
<dbReference type="Proteomes" id="UP000646745">
    <property type="component" value="Unassembled WGS sequence"/>
</dbReference>
<name>A0ABQ3DS47_9GAMM</name>
<dbReference type="InterPro" id="IPR001543">
    <property type="entry name" value="FliN-like_C"/>
</dbReference>
<comment type="similarity">
    <text evidence="1">Belongs to the FliN/MopA/SpaO family.</text>
</comment>
<dbReference type="EMBL" id="BMZI01000002">
    <property type="protein sequence ID" value="GHB11866.1"/>
    <property type="molecule type" value="Genomic_DNA"/>
</dbReference>
<organism evidence="4 5">
    <name type="scientific">Salinicola rhizosphaerae</name>
    <dbReference type="NCBI Taxonomy" id="1443141"/>
    <lineage>
        <taxon>Bacteria</taxon>
        <taxon>Pseudomonadati</taxon>
        <taxon>Pseudomonadota</taxon>
        <taxon>Gammaproteobacteria</taxon>
        <taxon>Oceanospirillales</taxon>
        <taxon>Halomonadaceae</taxon>
        <taxon>Salinicola</taxon>
    </lineage>
</organism>
<dbReference type="Pfam" id="PF01052">
    <property type="entry name" value="FliMN_C"/>
    <property type="match status" value="1"/>
</dbReference>
<proteinExistence type="inferred from homology"/>